<feature type="compositionally biased region" description="Low complexity" evidence="3">
    <location>
        <begin position="91"/>
        <end position="101"/>
    </location>
</feature>
<dbReference type="Proteomes" id="UP000653454">
    <property type="component" value="Unassembled WGS sequence"/>
</dbReference>
<evidence type="ECO:0000259" key="6">
    <source>
        <dbReference type="Pfam" id="PF19038"/>
    </source>
</evidence>
<dbReference type="PANTHER" id="PTHR13027">
    <property type="entry name" value="SAND PROTEIN-RELATED"/>
    <property type="match status" value="1"/>
</dbReference>
<dbReference type="InterPro" id="IPR043970">
    <property type="entry name" value="FUZ/MON1/HPS1_longin_3"/>
</dbReference>
<dbReference type="InterPro" id="IPR011012">
    <property type="entry name" value="Longin-like_dom_sf"/>
</dbReference>
<evidence type="ECO:0000313" key="7">
    <source>
        <dbReference type="EMBL" id="CAG9122126.1"/>
    </source>
</evidence>
<dbReference type="Pfam" id="PF19038">
    <property type="entry name" value="Fuz_longin_3"/>
    <property type="match status" value="1"/>
</dbReference>
<dbReference type="EMBL" id="CAJHNJ030000026">
    <property type="protein sequence ID" value="CAG9122126.1"/>
    <property type="molecule type" value="Genomic_DNA"/>
</dbReference>
<dbReference type="InterPro" id="IPR043972">
    <property type="entry name" value="FUZ/MON1/HPS1_longin_1"/>
</dbReference>
<feature type="domain" description="FUZ/MON1/HPS1 first Longin" evidence="4">
    <location>
        <begin position="130"/>
        <end position="253"/>
    </location>
</feature>
<feature type="compositionally biased region" description="Polar residues" evidence="3">
    <location>
        <begin position="45"/>
        <end position="72"/>
    </location>
</feature>
<feature type="domain" description="FUZ/MON1/HPS1 third Longin" evidence="6">
    <location>
        <begin position="426"/>
        <end position="540"/>
    </location>
</feature>
<dbReference type="GO" id="GO:0035658">
    <property type="term" value="C:Mon1-Ccz1 complex"/>
    <property type="evidence" value="ECO:0007669"/>
    <property type="project" value="TreeGrafter"/>
</dbReference>
<evidence type="ECO:0000259" key="5">
    <source>
        <dbReference type="Pfam" id="PF19037"/>
    </source>
</evidence>
<evidence type="ECO:0000256" key="1">
    <source>
        <dbReference type="ARBA" id="ARBA00008968"/>
    </source>
</evidence>
<evidence type="ECO:0000256" key="3">
    <source>
        <dbReference type="SAM" id="MobiDB-lite"/>
    </source>
</evidence>
<keyword evidence="8" id="KW-1185">Reference proteome</keyword>
<dbReference type="SUPFAM" id="SSF64356">
    <property type="entry name" value="SNARE-like"/>
    <property type="match status" value="1"/>
</dbReference>
<feature type="compositionally biased region" description="Basic and acidic residues" evidence="3">
    <location>
        <begin position="73"/>
        <end position="86"/>
    </location>
</feature>
<dbReference type="PANTHER" id="PTHR13027:SF7">
    <property type="entry name" value="VACUOLAR FUSION PROTEIN MON1 HOMOLOG"/>
    <property type="match status" value="1"/>
</dbReference>
<gene>
    <name evidence="7" type="ORF">PLXY2_LOCUS7621</name>
</gene>
<dbReference type="GO" id="GO:0032510">
    <property type="term" value="P:endosome to lysosome transport via multivesicular body sorting pathway"/>
    <property type="evidence" value="ECO:0007669"/>
    <property type="project" value="TreeGrafter"/>
</dbReference>
<comment type="caution">
    <text evidence="7">The sequence shown here is derived from an EMBL/GenBank/DDBJ whole genome shotgun (WGS) entry which is preliminary data.</text>
</comment>
<feature type="domain" description="FUZ/MON1/HPS1 second Longin" evidence="5">
    <location>
        <begin position="294"/>
        <end position="391"/>
    </location>
</feature>
<comment type="function">
    <text evidence="2">Plays an important role in membrane trafficking through the secretory apparatus.</text>
</comment>
<organism evidence="7 8">
    <name type="scientific">Plutella xylostella</name>
    <name type="common">Diamondback moth</name>
    <name type="synonym">Plutella maculipennis</name>
    <dbReference type="NCBI Taxonomy" id="51655"/>
    <lineage>
        <taxon>Eukaryota</taxon>
        <taxon>Metazoa</taxon>
        <taxon>Ecdysozoa</taxon>
        <taxon>Arthropoda</taxon>
        <taxon>Hexapoda</taxon>
        <taxon>Insecta</taxon>
        <taxon>Pterygota</taxon>
        <taxon>Neoptera</taxon>
        <taxon>Endopterygota</taxon>
        <taxon>Lepidoptera</taxon>
        <taxon>Glossata</taxon>
        <taxon>Ditrysia</taxon>
        <taxon>Yponomeutoidea</taxon>
        <taxon>Plutellidae</taxon>
        <taxon>Plutella</taxon>
    </lineage>
</organism>
<dbReference type="InterPro" id="IPR004353">
    <property type="entry name" value="Mon1"/>
</dbReference>
<dbReference type="AlphaFoldDB" id="A0A8S4F3P2"/>
<protein>
    <recommendedName>
        <fullName evidence="2">Vacuolar fusion protein MON1 homolog</fullName>
    </recommendedName>
</protein>
<accession>A0A8S4F3P2</accession>
<dbReference type="PRINTS" id="PR01546">
    <property type="entry name" value="YEAST73DUF"/>
</dbReference>
<dbReference type="Pfam" id="PF19037">
    <property type="entry name" value="Fuz_longin_2"/>
    <property type="match status" value="1"/>
</dbReference>
<feature type="region of interest" description="Disordered" evidence="3">
    <location>
        <begin position="1"/>
        <end position="114"/>
    </location>
</feature>
<proteinExistence type="inferred from homology"/>
<dbReference type="GO" id="GO:0006623">
    <property type="term" value="P:protein targeting to vacuole"/>
    <property type="evidence" value="ECO:0007669"/>
    <property type="project" value="UniProtKB-UniRule"/>
</dbReference>
<evidence type="ECO:0000256" key="2">
    <source>
        <dbReference type="RuleBase" id="RU367048"/>
    </source>
</evidence>
<evidence type="ECO:0000259" key="4">
    <source>
        <dbReference type="Pfam" id="PF19036"/>
    </source>
</evidence>
<comment type="similarity">
    <text evidence="1 2">Belongs to the MON1/SAND family.</text>
</comment>
<reference evidence="7" key="1">
    <citation type="submission" date="2020-11" db="EMBL/GenBank/DDBJ databases">
        <authorList>
            <person name="Whiteford S."/>
        </authorList>
    </citation>
    <scope>NUCLEOTIDE SEQUENCE</scope>
</reference>
<evidence type="ECO:0000313" key="8">
    <source>
        <dbReference type="Proteomes" id="UP000653454"/>
    </source>
</evidence>
<dbReference type="InterPro" id="IPR043971">
    <property type="entry name" value="FUZ/MON1/HPS1_longin_2"/>
</dbReference>
<sequence length="551" mass="62201">MASTSKGDLPASSDVQENPTNELEPGACPESVINPTDSFEEFASEMSTSLLERKSSLTPHSSTISEIQSEIGQNDKEPIKTVKSSDDLQTDDSVSASASTSNICEQNGDEDDDDDVLDYLQSPELVNKEKHVFILSSAGKPIYSRYGSEDKLAGMCGVIQALVSVVEDQNQDILRSITTNDCKAVFLVKGPLILVAVSKSNENETQLVLQLNYAFNQIVSVLTLTQLNRIFEQRRNYDLRRLLSGAERLIDHLLIFMEKDPAFLLGAVRCLPLPVSARENITNAIISACSKIRDLVFAILIAGNQLITLVRMKKYTLHPSDIHLLFNLVRSSESFKTAESWTPICLPKFDSTGFLHGHVSYLADDCQACLLLLTVQRDAFFPLSQAKHTITEKLRRSNCLTSINDALNRNEDLPTSNPLKYIGIPEIRHFMYKCRFTAQLFTSDPLSLERLQDYRIRHKEGGDISTKKPEKMSDIDYVKKYRKFCNQIHAKLIFRSNAEDTILVWVTNGFELYVTFDPLMEKDHAIKAVDRLLRWIKKEEQRIFIMNAPTF</sequence>
<name>A0A8S4F3P2_PLUXY</name>
<dbReference type="Pfam" id="PF19036">
    <property type="entry name" value="Fuz_longin_1"/>
    <property type="match status" value="1"/>
</dbReference>